<evidence type="ECO:0000256" key="8">
    <source>
        <dbReference type="ARBA" id="ARBA00022967"/>
    </source>
</evidence>
<dbReference type="GO" id="GO:0031966">
    <property type="term" value="C:mitochondrial membrane"/>
    <property type="evidence" value="ECO:0007669"/>
    <property type="project" value="UniProtKB-SubCell"/>
</dbReference>
<evidence type="ECO:0000256" key="12">
    <source>
        <dbReference type="ARBA" id="ARBA00023128"/>
    </source>
</evidence>
<comment type="catalytic activity">
    <reaction evidence="15">
        <text>a ubiquinone + NADH + 5 H(+)(in) = a ubiquinol + NAD(+) + 4 H(+)(out)</text>
        <dbReference type="Rhea" id="RHEA:29091"/>
        <dbReference type="Rhea" id="RHEA-COMP:9565"/>
        <dbReference type="Rhea" id="RHEA-COMP:9566"/>
        <dbReference type="ChEBI" id="CHEBI:15378"/>
        <dbReference type="ChEBI" id="CHEBI:16389"/>
        <dbReference type="ChEBI" id="CHEBI:17976"/>
        <dbReference type="ChEBI" id="CHEBI:57540"/>
        <dbReference type="ChEBI" id="CHEBI:57945"/>
        <dbReference type="EC" id="7.1.1.2"/>
    </reaction>
</comment>
<evidence type="ECO:0000256" key="5">
    <source>
        <dbReference type="ARBA" id="ARBA00022448"/>
    </source>
</evidence>
<evidence type="ECO:0000256" key="10">
    <source>
        <dbReference type="ARBA" id="ARBA00022989"/>
    </source>
</evidence>
<evidence type="ECO:0000256" key="1">
    <source>
        <dbReference type="ARBA" id="ARBA00004225"/>
    </source>
</evidence>
<evidence type="ECO:0000256" key="14">
    <source>
        <dbReference type="ARBA" id="ARBA00031019"/>
    </source>
</evidence>
<keyword evidence="8" id="KW-1278">Translocase</keyword>
<dbReference type="AlphaFoldDB" id="A0A343K5Y4"/>
<evidence type="ECO:0000256" key="4">
    <source>
        <dbReference type="ARBA" id="ARBA00021095"/>
    </source>
</evidence>
<keyword evidence="9" id="KW-0249">Electron transport</keyword>
<dbReference type="EC" id="7.1.1.2" evidence="3"/>
<keyword evidence="12 17" id="KW-0496">Mitochondrion</keyword>
<keyword evidence="6" id="KW-0679">Respiratory chain</keyword>
<proteinExistence type="inferred from homology"/>
<protein>
    <recommendedName>
        <fullName evidence="4">NADH-ubiquinone oxidoreductase chain 6</fullName>
        <ecNumber evidence="3">7.1.1.2</ecNumber>
    </recommendedName>
    <alternativeName>
        <fullName evidence="14">NADH dehydrogenase subunit 6</fullName>
    </alternativeName>
</protein>
<keyword evidence="5" id="KW-0813">Transport</keyword>
<evidence type="ECO:0000256" key="11">
    <source>
        <dbReference type="ARBA" id="ARBA00023027"/>
    </source>
</evidence>
<gene>
    <name evidence="17" type="primary">nad6</name>
</gene>
<comment type="similarity">
    <text evidence="2">Belongs to the complex I subunit 6 family.</text>
</comment>
<evidence type="ECO:0000256" key="2">
    <source>
        <dbReference type="ARBA" id="ARBA00005698"/>
    </source>
</evidence>
<name>A0A343K5Y4_9HEMI</name>
<organism evidence="17">
    <name type="scientific">Exitianus sp. EMHAU-2015-Zz05232005</name>
    <dbReference type="NCBI Taxonomy" id="2038640"/>
    <lineage>
        <taxon>Eukaryota</taxon>
        <taxon>Metazoa</taxon>
        <taxon>Ecdysozoa</taxon>
        <taxon>Arthropoda</taxon>
        <taxon>Hexapoda</taxon>
        <taxon>Insecta</taxon>
        <taxon>Pterygota</taxon>
        <taxon>Neoptera</taxon>
        <taxon>Paraneoptera</taxon>
        <taxon>Hemiptera</taxon>
        <taxon>Auchenorrhyncha</taxon>
        <taxon>Membracoidea</taxon>
        <taxon>Cicadellidae</taxon>
        <taxon>Deltocephalinae</taxon>
        <taxon>Chiasmini</taxon>
        <taxon>Exitianus</taxon>
    </lineage>
</organism>
<dbReference type="PANTHER" id="PTHR11435">
    <property type="entry name" value="NADH UBIQUINONE OXIDOREDUCTASE SUBUNIT ND6"/>
    <property type="match status" value="1"/>
</dbReference>
<dbReference type="GO" id="GO:0008137">
    <property type="term" value="F:NADH dehydrogenase (ubiquinone) activity"/>
    <property type="evidence" value="ECO:0007669"/>
    <property type="project" value="UniProtKB-EC"/>
</dbReference>
<evidence type="ECO:0000256" key="7">
    <source>
        <dbReference type="ARBA" id="ARBA00022692"/>
    </source>
</evidence>
<keyword evidence="7 16" id="KW-0812">Transmembrane</keyword>
<evidence type="ECO:0000256" key="13">
    <source>
        <dbReference type="ARBA" id="ARBA00023136"/>
    </source>
</evidence>
<reference evidence="17" key="1">
    <citation type="journal article" date="2017" name="Zool. J. Linn. Soc.">
        <title>Insufficient power of mitogenomic data in resolving the auchenorrhynchan monophyly.</title>
        <authorList>
            <person name="Song N."/>
            <person name="Cai W."/>
            <person name="Li H."/>
        </authorList>
    </citation>
    <scope>NUCLEOTIDE SEQUENCE</scope>
</reference>
<dbReference type="PANTHER" id="PTHR11435:SF1">
    <property type="entry name" value="NADH-UBIQUINONE OXIDOREDUCTASE CHAIN 6"/>
    <property type="match status" value="1"/>
</dbReference>
<evidence type="ECO:0000256" key="16">
    <source>
        <dbReference type="SAM" id="Phobius"/>
    </source>
</evidence>
<dbReference type="EMBL" id="KX437722">
    <property type="protein sequence ID" value="ATD52983.1"/>
    <property type="molecule type" value="Genomic_DNA"/>
</dbReference>
<feature type="transmembrane region" description="Helical" evidence="16">
    <location>
        <begin position="79"/>
        <end position="95"/>
    </location>
</feature>
<evidence type="ECO:0000256" key="9">
    <source>
        <dbReference type="ARBA" id="ARBA00022982"/>
    </source>
</evidence>
<sequence length="159" mass="18476">MKILFMKIVMFSSTSILFLKTPMSMGVMLLIQTMMSTLIISKMMNSSWIPMIMFLMFIGGLLILFMYMSSIASNEKFTPNIKILMILMVMLILPTEEIMNEFQMQNSMEMFLSGESTSMTKIYNKKTMMITIMLFMYMFITMVVVTKVIKIHKGPLRSK</sequence>
<accession>A0A343K5Y4</accession>
<feature type="transmembrane region" description="Helical" evidence="16">
    <location>
        <begin position="128"/>
        <end position="149"/>
    </location>
</feature>
<evidence type="ECO:0000313" key="17">
    <source>
        <dbReference type="EMBL" id="ATD52983.1"/>
    </source>
</evidence>
<dbReference type="InterPro" id="IPR050269">
    <property type="entry name" value="ComplexI_Subunit6"/>
</dbReference>
<geneLocation type="mitochondrion" evidence="17"/>
<feature type="transmembrane region" description="Helical" evidence="16">
    <location>
        <begin position="47"/>
        <end position="67"/>
    </location>
</feature>
<keyword evidence="11" id="KW-0520">NAD</keyword>
<keyword evidence="13 16" id="KW-0472">Membrane</keyword>
<evidence type="ECO:0000256" key="3">
    <source>
        <dbReference type="ARBA" id="ARBA00012944"/>
    </source>
</evidence>
<keyword evidence="10 16" id="KW-1133">Transmembrane helix</keyword>
<evidence type="ECO:0000256" key="6">
    <source>
        <dbReference type="ARBA" id="ARBA00022660"/>
    </source>
</evidence>
<evidence type="ECO:0000256" key="15">
    <source>
        <dbReference type="ARBA" id="ARBA00049551"/>
    </source>
</evidence>
<comment type="subcellular location">
    <subcellularLocation>
        <location evidence="1">Mitochondrion membrane</location>
        <topology evidence="1">Multi-pass membrane protein</topology>
    </subcellularLocation>
</comment>